<dbReference type="RefSeq" id="WP_245923749.1">
    <property type="nucleotide sequence ID" value="NZ_OBDY01000034.1"/>
</dbReference>
<dbReference type="Pfam" id="PF00082">
    <property type="entry name" value="Peptidase_S8"/>
    <property type="match status" value="1"/>
</dbReference>
<dbReference type="InterPro" id="IPR023828">
    <property type="entry name" value="Peptidase_S8_Ser-AS"/>
</dbReference>
<feature type="chain" id="PRO_5039120867" evidence="8">
    <location>
        <begin position="16"/>
        <end position="1180"/>
    </location>
</feature>
<dbReference type="InterPro" id="IPR050131">
    <property type="entry name" value="Peptidase_S8_subtilisin-like"/>
</dbReference>
<dbReference type="InterPro" id="IPR023827">
    <property type="entry name" value="Peptidase_S8_Asp-AS"/>
</dbReference>
<dbReference type="PIRSF" id="PIRSF037852">
    <property type="entry name" value="Subtilisin_rel_SAV5721"/>
    <property type="match status" value="1"/>
</dbReference>
<evidence type="ECO:0000256" key="1">
    <source>
        <dbReference type="ARBA" id="ARBA00011073"/>
    </source>
</evidence>
<sequence>MFHSVLAVVTTAALATVPAGQPAPAPTAAAPDGRATTVTLITGDRITVTGTAVGVARASGGVRISTFKGQTYAYPDAAMPYVTSGLLDDDLFNVTKLIADGYDDAHTGATPVIVQYAGGVAPAGKQPAGVTPVRTLASIGGAALTVDHDATADFFASLTTARKGTSMRRVWLDGKAHADLADSVAKIGAPEVWAGGDTGQGVDVAVLDTGVDTGHPDLAGRIAETASFVPGEEVTDRHGHGTHVASTIAGTGAASDGKERGVAPGAELHIGKVLNDAGEGQDSWIIGGMEWATRTAKAKVVSMSLGGGPSDGSDPLSEAVDRLSAETGALFVIAAGNSGPDAQTVSAPGAADSALTVGASDSRDRLAVFSSRGPRVEDNAPKPDLTAPGVDILAARSQYAPEGEGSYQTMSGTSMATPHVAGAAALLAAAHPDWTGPRLKDALMSTSKATPWSPVEFGGTGRLDAAAAVKGTLFATGTTFHELKFPYSSGQKDTRTITYTNIGDQAVTLDLASTNEAFTLPRKKVTVPAHGTATAEVVAPLDPMPDDTYAIGSVTATNGEQSLRTTVGLNREGQRANLTVNSKGPDGKPLPGVLIIKDIKHDTAPRAYEVGADGALTLRLPVSTWAIWQYADVPGLRGPHSLGMAVLAAPEVVLTADRKLTLDGTKLVPAKVTTPQRTSMAQLRADVFRSYPGKHPFGDDYVVGPRYDSIWATPTGKKVTQGTFTFGTRWSAVQPPLALTVGGKVFDDLLWQSGSPKLPDGVRRSQAVLVKPGGSFAAAKGKVAVVRFADVDTAITQAAAAAKAGATLLVIVNSGPGRLDAWWEVGDPLTPLPVAAVARDEGEQLIARLGRAEVAVEAHPAPHYVYDLSKWFSGAVPASLTWQPKQRDLARVEQDFRSRTAGTGLMARGDLNADLNAYLYGPALTVPAQGRRTDWVSTGSWMEQAGVYPVVQISDGHSYPAGRTSRTSWFAPVARPRLFERGGPARIGEAVAFFGLAPFGDGDPHHQGSLEEELTQSTALYHGGTELARIDGSFFDVVVGAGATPLRLVTETAHAGTVTPYSTKTSTSWSFVAPAVDLSQDVVNEPLDLVQLDYAVATDLSGRASRQAQLGVTASRLDGTALRTAVKVEVSYDDGRTWRAVKSRIDAPRSAKYVSVRATAEDKAKRSSVTQTVIRAFGLR</sequence>
<evidence type="ECO:0000256" key="8">
    <source>
        <dbReference type="SAM" id="SignalP"/>
    </source>
</evidence>
<evidence type="ECO:0000259" key="9">
    <source>
        <dbReference type="Pfam" id="PF00082"/>
    </source>
</evidence>
<feature type="active site" description="Charge relay system" evidence="5 6">
    <location>
        <position position="414"/>
    </location>
</feature>
<dbReference type="PROSITE" id="PS00138">
    <property type="entry name" value="SUBTILASE_SER"/>
    <property type="match status" value="1"/>
</dbReference>
<name>A0A285KBV6_9ACTN</name>
<evidence type="ECO:0000256" key="5">
    <source>
        <dbReference type="PIRSR" id="PIRSR615500-1"/>
    </source>
</evidence>
<dbReference type="AlphaFoldDB" id="A0A285KBV6"/>
<feature type="signal peptide" evidence="8">
    <location>
        <begin position="1"/>
        <end position="15"/>
    </location>
</feature>
<dbReference type="SUPFAM" id="SSF52743">
    <property type="entry name" value="Subtilisin-like"/>
    <property type="match status" value="1"/>
</dbReference>
<feature type="active site" description="Charge relay system" evidence="5 6">
    <location>
        <position position="208"/>
    </location>
</feature>
<reference evidence="11" key="1">
    <citation type="submission" date="2017-09" db="EMBL/GenBank/DDBJ databases">
        <authorList>
            <person name="Varghese N."/>
            <person name="Submissions S."/>
        </authorList>
    </citation>
    <scope>NUCLEOTIDE SEQUENCE [LARGE SCALE GENOMIC DNA]</scope>
    <source>
        <strain evidence="11">CGMCC 4.6857</strain>
    </source>
</reference>
<dbReference type="PROSITE" id="PS00136">
    <property type="entry name" value="SUBTILASE_ASP"/>
    <property type="match status" value="1"/>
</dbReference>
<dbReference type="PANTHER" id="PTHR43806:SF65">
    <property type="entry name" value="SERINE PROTEASE APRX"/>
    <property type="match status" value="1"/>
</dbReference>
<evidence type="ECO:0000256" key="4">
    <source>
        <dbReference type="ARBA" id="ARBA00022825"/>
    </source>
</evidence>
<dbReference type="InterPro" id="IPR022398">
    <property type="entry name" value="Peptidase_S8_His-AS"/>
</dbReference>
<dbReference type="InterPro" id="IPR015500">
    <property type="entry name" value="Peptidase_S8_subtilisin-rel"/>
</dbReference>
<dbReference type="PANTHER" id="PTHR43806">
    <property type="entry name" value="PEPTIDASE S8"/>
    <property type="match status" value="1"/>
</dbReference>
<evidence type="ECO:0000313" key="11">
    <source>
        <dbReference type="Proteomes" id="UP000219612"/>
    </source>
</evidence>
<keyword evidence="11" id="KW-1185">Reference proteome</keyword>
<gene>
    <name evidence="10" type="ORF">SAMN05421748_13423</name>
</gene>
<keyword evidence="3 6" id="KW-0378">Hydrolase</keyword>
<dbReference type="PRINTS" id="PR00723">
    <property type="entry name" value="SUBTILISIN"/>
</dbReference>
<keyword evidence="4 6" id="KW-0720">Serine protease</keyword>
<dbReference type="EMBL" id="OBDY01000034">
    <property type="protein sequence ID" value="SNY68801.1"/>
    <property type="molecule type" value="Genomic_DNA"/>
</dbReference>
<accession>A0A285KBV6</accession>
<feature type="domain" description="Peptidase S8/S53" evidence="9">
    <location>
        <begin position="199"/>
        <end position="448"/>
    </location>
</feature>
<dbReference type="Proteomes" id="UP000219612">
    <property type="component" value="Unassembled WGS sequence"/>
</dbReference>
<organism evidence="10 11">
    <name type="scientific">Paractinoplanes atraurantiacus</name>
    <dbReference type="NCBI Taxonomy" id="1036182"/>
    <lineage>
        <taxon>Bacteria</taxon>
        <taxon>Bacillati</taxon>
        <taxon>Actinomycetota</taxon>
        <taxon>Actinomycetes</taxon>
        <taxon>Micromonosporales</taxon>
        <taxon>Micromonosporaceae</taxon>
        <taxon>Paractinoplanes</taxon>
    </lineage>
</organism>
<protein>
    <submittedName>
        <fullName evidence="10">PA domain-containing protein</fullName>
    </submittedName>
</protein>
<dbReference type="Gene3D" id="3.40.50.200">
    <property type="entry name" value="Peptidase S8/S53 domain"/>
    <property type="match status" value="1"/>
</dbReference>
<evidence type="ECO:0000256" key="6">
    <source>
        <dbReference type="PROSITE-ProRule" id="PRU01240"/>
    </source>
</evidence>
<evidence type="ECO:0000256" key="2">
    <source>
        <dbReference type="ARBA" id="ARBA00022670"/>
    </source>
</evidence>
<evidence type="ECO:0000313" key="10">
    <source>
        <dbReference type="EMBL" id="SNY68801.1"/>
    </source>
</evidence>
<keyword evidence="2 6" id="KW-0645">Protease</keyword>
<proteinExistence type="inferred from homology"/>
<evidence type="ECO:0000256" key="7">
    <source>
        <dbReference type="RuleBase" id="RU003355"/>
    </source>
</evidence>
<feature type="active site" description="Charge relay system" evidence="5 6">
    <location>
        <position position="240"/>
    </location>
</feature>
<comment type="similarity">
    <text evidence="1 6 7">Belongs to the peptidase S8 family.</text>
</comment>
<keyword evidence="8" id="KW-0732">Signal</keyword>
<evidence type="ECO:0000256" key="3">
    <source>
        <dbReference type="ARBA" id="ARBA00022801"/>
    </source>
</evidence>
<dbReference type="Gene3D" id="3.50.30.30">
    <property type="match status" value="1"/>
</dbReference>
<dbReference type="InterPro" id="IPR017296">
    <property type="entry name" value="Peptidase_S8A_SAM-P45"/>
</dbReference>
<dbReference type="PROSITE" id="PS51892">
    <property type="entry name" value="SUBTILASE"/>
    <property type="match status" value="1"/>
</dbReference>
<dbReference type="PROSITE" id="PS00137">
    <property type="entry name" value="SUBTILASE_HIS"/>
    <property type="match status" value="1"/>
</dbReference>
<dbReference type="InterPro" id="IPR036852">
    <property type="entry name" value="Peptidase_S8/S53_dom_sf"/>
</dbReference>
<dbReference type="InterPro" id="IPR000209">
    <property type="entry name" value="Peptidase_S8/S53_dom"/>
</dbReference>
<dbReference type="GO" id="GO:0004252">
    <property type="term" value="F:serine-type endopeptidase activity"/>
    <property type="evidence" value="ECO:0007669"/>
    <property type="project" value="UniProtKB-UniRule"/>
</dbReference>
<dbReference type="GO" id="GO:0006508">
    <property type="term" value="P:proteolysis"/>
    <property type="evidence" value="ECO:0007669"/>
    <property type="project" value="UniProtKB-KW"/>
</dbReference>